<evidence type="ECO:0000313" key="3">
    <source>
        <dbReference type="Proteomes" id="UP001239522"/>
    </source>
</evidence>
<feature type="region of interest" description="Disordered" evidence="1">
    <location>
        <begin position="463"/>
        <end position="532"/>
    </location>
</feature>
<feature type="compositionally biased region" description="Low complexity" evidence="1">
    <location>
        <begin position="353"/>
        <end position="368"/>
    </location>
</feature>
<keyword evidence="3" id="KW-1185">Reference proteome</keyword>
<evidence type="ECO:0000256" key="1">
    <source>
        <dbReference type="SAM" id="MobiDB-lite"/>
    </source>
</evidence>
<organism evidence="2 3">
    <name type="scientific">Streptomyces castrisilvae</name>
    <dbReference type="NCBI Taxonomy" id="3033811"/>
    <lineage>
        <taxon>Bacteria</taxon>
        <taxon>Bacillati</taxon>
        <taxon>Actinomycetota</taxon>
        <taxon>Actinomycetes</taxon>
        <taxon>Kitasatosporales</taxon>
        <taxon>Streptomycetaceae</taxon>
        <taxon>Streptomyces</taxon>
    </lineage>
</organism>
<feature type="compositionally biased region" description="Pro residues" evidence="1">
    <location>
        <begin position="485"/>
        <end position="505"/>
    </location>
</feature>
<dbReference type="RefSeq" id="WP_306060292.1">
    <property type="nucleotide sequence ID" value="NZ_CP120997.1"/>
</dbReference>
<reference evidence="2 3" key="1">
    <citation type="submission" date="2023-03" db="EMBL/GenBank/DDBJ databases">
        <title>Isolation and description of six Streptomyces strains from soil environments, able to metabolize different microbial glucans.</title>
        <authorList>
            <person name="Widen T."/>
            <person name="Larsbrink J."/>
        </authorList>
    </citation>
    <scope>NUCLEOTIDE SEQUENCE [LARGE SCALE GENOMIC DNA]</scope>
    <source>
        <strain evidence="2 3">Mut1</strain>
    </source>
</reference>
<feature type="region of interest" description="Disordered" evidence="1">
    <location>
        <begin position="83"/>
        <end position="393"/>
    </location>
</feature>
<name>A0ABY9HTA7_9ACTN</name>
<evidence type="ECO:0000313" key="2">
    <source>
        <dbReference type="EMBL" id="WLQ37805.1"/>
    </source>
</evidence>
<dbReference type="EMBL" id="CP120997">
    <property type="protein sequence ID" value="WLQ37805.1"/>
    <property type="molecule type" value="Genomic_DNA"/>
</dbReference>
<accession>A0ABY9HTA7</accession>
<feature type="compositionally biased region" description="Pro residues" evidence="1">
    <location>
        <begin position="425"/>
        <end position="439"/>
    </location>
</feature>
<feature type="compositionally biased region" description="Pro residues" evidence="1">
    <location>
        <begin position="223"/>
        <end position="233"/>
    </location>
</feature>
<feature type="compositionally biased region" description="Basic and acidic residues" evidence="1">
    <location>
        <begin position="23"/>
        <end position="35"/>
    </location>
</feature>
<proteinExistence type="predicted"/>
<feature type="compositionally biased region" description="Low complexity" evidence="1">
    <location>
        <begin position="384"/>
        <end position="393"/>
    </location>
</feature>
<feature type="region of interest" description="Disordered" evidence="1">
    <location>
        <begin position="1"/>
        <end position="53"/>
    </location>
</feature>
<feature type="compositionally biased region" description="Low complexity" evidence="1">
    <location>
        <begin position="179"/>
        <end position="192"/>
    </location>
</feature>
<protein>
    <submittedName>
        <fullName evidence="2">Uncharacterized protein</fullName>
    </submittedName>
</protein>
<dbReference type="Proteomes" id="UP001239522">
    <property type="component" value="Chromosome"/>
</dbReference>
<feature type="compositionally biased region" description="Gly residues" evidence="1">
    <location>
        <begin position="519"/>
        <end position="529"/>
    </location>
</feature>
<feature type="region of interest" description="Disordered" evidence="1">
    <location>
        <begin position="405"/>
        <end position="446"/>
    </location>
</feature>
<gene>
    <name evidence="2" type="ORF">P8A18_32130</name>
</gene>
<sequence length="568" mass="56616">MGLMSWLRGGRTTGRAMPPEAPGRGDRADRVDVNRLDPVQRSVTGQDLLTDPGGFEASLITRQEPSLGRPLGHLVSPQAPAGLVRGVADPAPGSPAPAVQRSVDMPMPARGKPQPGAVAVQRAYGDGPPALTSAEDSSASAGLPVRQLLGEQPLVEPEPADERVADGTNAGPLPPPDASPGAPAVQRTAAAAQPPPPRPTAGGLGAPLPGLPPTAQRRVVRPPAAPEPAPRPPLVQRDTAWEAPDEVHAPANGPAESASGPADPETPGSPDAPDGTEAVAPLLGDDPLTGPAVTGGEPAETSGGHGAAPAGPPPAAPVQRSAVAPGATPVPPPAQDRPTAPLLGDRPLTLRTADAPGASGAPAGTPAAVQRAAEAGPGKPSAPDPAAVPSHPAAAVRWILPDADEVPRSLPPAVSPVQRQTHAPPARPQPAPRGRPPASAPTAGAVAVAAGVAQRMADGSVVFASAPRAGTSRPVVQRDSEIAEEPPPPPLPEPETGPQPEPGAEPPSGAEPPTAEQGSGAGGATGAGGAPPVTDELVRALYAPLSRLLKADLRLERERSGFLINTRH</sequence>
<feature type="compositionally biased region" description="Low complexity" evidence="1">
    <location>
        <begin position="506"/>
        <end position="518"/>
    </location>
</feature>